<sequence length="773" mass="86205">MVKKKNAKGRHRCPFTDKTQKSVSHIASSKDLIQLDDEAESDTSAAPPQPHITIQSWQGFPDRVYLLASVIYQNDHLEKPAAQRLVSYGKERGLRLPEVKDEEMHRAAYELAFSTLKYQELLEDMMIDSCCYLTQPMPDEQMSLVAVMLYDFQNRKFLPRECKVDEIVQEVRHVEDYLLRFKTKLAASLARCRIKHDLLSIECILPESVKKKQQRSSNLPLYAWVNTLKSSLDEIQSVLKSAGFSQVKSIGQLEGQTFCQDPHCGDILVFPAQLKAQLYSTKLLSDHKLIIQDKSCSLGPNAVCSLLHEEGDVLMVGSFSGLTVSHTAALIAEKYKANSINWPSVYVCVNNCTDAQREELELTVSAMGCNNVRLILEEFQSLHTGDKRLQRVRVILLTPKCSVSAVSNPVDFILQENGDTDLLQDLSQGSIAQSKLESLVAQQRKDIDHALMFPKVLAIVYATCSSYPEENADVVRKALQQAQARADQEGEPKQAKFRPSPSPFMSSEYPKAMDETDSFFMLEPTEHTNGSFLAVLTRVPEPAVKEAPNEVIARANAKGILDKLGSNHLTRKEQHENSSKMKKAASVRTTQSQLSVSIQPKHHQTKRSDSAVLCGHQDFTNMKQSSQEKPKSLRLQATKGTTSSSFSYSRPECNSSSCSSSKLEKSLHTAPVTTTLRYSSSSAAPAVPAARSRGPQKEVLKPVLFVLPPVHFPNFFPPQHSRSRFSPSLSCKWKRQTQIVSSCSGGSLSKDAQEIPVLTRFDLTNTKKSIKKS</sequence>
<dbReference type="SUPFAM" id="SSF53335">
    <property type="entry name" value="S-adenosyl-L-methionine-dependent methyltransferases"/>
    <property type="match status" value="1"/>
</dbReference>
<feature type="compositionally biased region" description="Polar residues" evidence="2">
    <location>
        <begin position="587"/>
        <end position="598"/>
    </location>
</feature>
<evidence type="ECO:0000259" key="3">
    <source>
        <dbReference type="PROSITE" id="PS51686"/>
    </source>
</evidence>
<dbReference type="InterPro" id="IPR049561">
    <property type="entry name" value="NSUN5_7_fdxn-like"/>
</dbReference>
<accession>A0A3Q2V9N1</accession>
<proteinExistence type="inferred from homology"/>
<reference evidence="4" key="2">
    <citation type="submission" date="2025-09" db="UniProtKB">
        <authorList>
            <consortium name="Ensembl"/>
        </authorList>
    </citation>
    <scope>IDENTIFICATION</scope>
</reference>
<keyword evidence="1" id="KW-0808">Transferase</keyword>
<protein>
    <submittedName>
        <fullName evidence="4">NOP2/Sun RNA methyltransferase family member 7</fullName>
    </submittedName>
</protein>
<comment type="similarity">
    <text evidence="1">Belongs to the class I-like SAM-binding methyltransferase superfamily. RsmB/NOP family.</text>
</comment>
<dbReference type="InterPro" id="IPR042620">
    <property type="entry name" value="NSUN7"/>
</dbReference>
<comment type="caution">
    <text evidence="1">Lacks conserved residue(s) required for the propagation of feature annotation.</text>
</comment>
<name>A0A3Q2V9N1_HAPBU</name>
<dbReference type="GO" id="GO:0032259">
    <property type="term" value="P:methylation"/>
    <property type="evidence" value="ECO:0007669"/>
    <property type="project" value="UniProtKB-KW"/>
</dbReference>
<keyword evidence="1" id="KW-0694">RNA-binding</keyword>
<gene>
    <name evidence="4" type="primary">NSUN7</name>
</gene>
<feature type="region of interest" description="Disordered" evidence="2">
    <location>
        <begin position="484"/>
        <end position="505"/>
    </location>
</feature>
<keyword evidence="5" id="KW-1185">Reference proteome</keyword>
<reference evidence="4" key="1">
    <citation type="submission" date="2025-08" db="UniProtKB">
        <authorList>
            <consortium name="Ensembl"/>
        </authorList>
    </citation>
    <scope>IDENTIFICATION</scope>
</reference>
<feature type="region of interest" description="Disordered" evidence="2">
    <location>
        <begin position="1"/>
        <end position="27"/>
    </location>
</feature>
<dbReference type="PROSITE" id="PS51686">
    <property type="entry name" value="SAM_MT_RSMB_NOP"/>
    <property type="match status" value="1"/>
</dbReference>
<evidence type="ECO:0000313" key="5">
    <source>
        <dbReference type="Proteomes" id="UP000264840"/>
    </source>
</evidence>
<dbReference type="InterPro" id="IPR001678">
    <property type="entry name" value="MeTrfase_RsmB-F_NOP2_dom"/>
</dbReference>
<dbReference type="GO" id="GO:0008168">
    <property type="term" value="F:methyltransferase activity"/>
    <property type="evidence" value="ECO:0007669"/>
    <property type="project" value="UniProtKB-KW"/>
</dbReference>
<keyword evidence="1" id="KW-0489">Methyltransferase</keyword>
<evidence type="ECO:0000256" key="1">
    <source>
        <dbReference type="PROSITE-ProRule" id="PRU01023"/>
    </source>
</evidence>
<dbReference type="Pfam" id="PF21148">
    <property type="entry name" value="NSUN5_fdxn-like"/>
    <property type="match status" value="1"/>
</dbReference>
<dbReference type="STRING" id="8153.ENSHBUP00000007379"/>
<dbReference type="PANTHER" id="PTHR14663">
    <property type="entry name" value="METHYLTRANSFERASE NSUN7-RELATED"/>
    <property type="match status" value="1"/>
</dbReference>
<dbReference type="PANTHER" id="PTHR14663:SF2">
    <property type="entry name" value="METHYLTRANSFERASE NSUN7-RELATED"/>
    <property type="match status" value="1"/>
</dbReference>
<feature type="domain" description="SAM-dependent MTase RsmB/NOP-type" evidence="3">
    <location>
        <begin position="211"/>
        <end position="539"/>
    </location>
</feature>
<dbReference type="Gene3D" id="3.30.70.1170">
    <property type="entry name" value="Sun protein, domain 3"/>
    <property type="match status" value="1"/>
</dbReference>
<feature type="compositionally biased region" description="Basic residues" evidence="2">
    <location>
        <begin position="1"/>
        <end position="13"/>
    </location>
</feature>
<dbReference type="Proteomes" id="UP000264840">
    <property type="component" value="Unplaced"/>
</dbReference>
<dbReference type="SMR" id="A0A3Q2V9N1"/>
<dbReference type="Ensembl" id="ENSHBUT00000003729.1">
    <property type="protein sequence ID" value="ENSHBUP00000007379.1"/>
    <property type="gene ID" value="ENSHBUG00000008862.1"/>
</dbReference>
<dbReference type="OMA" id="QIPTQHF"/>
<feature type="active site" description="Nucleophile" evidence="1">
    <location>
        <position position="464"/>
    </location>
</feature>
<dbReference type="InterPro" id="IPR029063">
    <property type="entry name" value="SAM-dependent_MTases_sf"/>
</dbReference>
<evidence type="ECO:0000313" key="4">
    <source>
        <dbReference type="Ensembl" id="ENSHBUP00000007379.1"/>
    </source>
</evidence>
<feature type="compositionally biased region" description="Basic and acidic residues" evidence="2">
    <location>
        <begin position="570"/>
        <end position="579"/>
    </location>
</feature>
<evidence type="ECO:0000256" key="2">
    <source>
        <dbReference type="SAM" id="MobiDB-lite"/>
    </source>
</evidence>
<dbReference type="AlphaFoldDB" id="A0A3Q2V9N1"/>
<keyword evidence="1" id="KW-0949">S-adenosyl-L-methionine</keyword>
<organism evidence="4 5">
    <name type="scientific">Haplochromis burtoni</name>
    <name type="common">Burton's mouthbrooder</name>
    <name type="synonym">Chromis burtoni</name>
    <dbReference type="NCBI Taxonomy" id="8153"/>
    <lineage>
        <taxon>Eukaryota</taxon>
        <taxon>Metazoa</taxon>
        <taxon>Chordata</taxon>
        <taxon>Craniata</taxon>
        <taxon>Vertebrata</taxon>
        <taxon>Euteleostomi</taxon>
        <taxon>Actinopterygii</taxon>
        <taxon>Neopterygii</taxon>
        <taxon>Teleostei</taxon>
        <taxon>Neoteleostei</taxon>
        <taxon>Acanthomorphata</taxon>
        <taxon>Ovalentaria</taxon>
        <taxon>Cichlomorphae</taxon>
        <taxon>Cichliformes</taxon>
        <taxon>Cichlidae</taxon>
        <taxon>African cichlids</taxon>
        <taxon>Pseudocrenilabrinae</taxon>
        <taxon>Haplochromini</taxon>
        <taxon>Haplochromis</taxon>
    </lineage>
</organism>
<feature type="region of interest" description="Disordered" evidence="2">
    <location>
        <begin position="568"/>
        <end position="646"/>
    </location>
</feature>
<dbReference type="GO" id="GO:0003723">
    <property type="term" value="F:RNA binding"/>
    <property type="evidence" value="ECO:0007669"/>
    <property type="project" value="UniProtKB-UniRule"/>
</dbReference>
<dbReference type="GeneTree" id="ENSGT00940000157352"/>
<dbReference type="Gene3D" id="3.40.50.150">
    <property type="entry name" value="Vaccinia Virus protein VP39"/>
    <property type="match status" value="1"/>
</dbReference>